<dbReference type="AlphaFoldDB" id="A0A2M3ZTW6"/>
<accession>A0A2M3ZTW6</accession>
<protein>
    <submittedName>
        <fullName evidence="1">Putative secreted peptide</fullName>
    </submittedName>
</protein>
<dbReference type="EMBL" id="GGFM01011181">
    <property type="protein sequence ID" value="MBW31932.1"/>
    <property type="molecule type" value="Transcribed_RNA"/>
</dbReference>
<evidence type="ECO:0000313" key="1">
    <source>
        <dbReference type="EMBL" id="MBW31932.1"/>
    </source>
</evidence>
<sequence>MIRSLPPWSPQSSRSVPGCLALLCTGVTSGDREFAKPMPINLHIGTTDFFVHPPVHVATITGRDVLLEN</sequence>
<proteinExistence type="predicted"/>
<name>A0A2M3ZTW6_9DIPT</name>
<organism evidence="1">
    <name type="scientific">Anopheles braziliensis</name>
    <dbReference type="NCBI Taxonomy" id="58242"/>
    <lineage>
        <taxon>Eukaryota</taxon>
        <taxon>Metazoa</taxon>
        <taxon>Ecdysozoa</taxon>
        <taxon>Arthropoda</taxon>
        <taxon>Hexapoda</taxon>
        <taxon>Insecta</taxon>
        <taxon>Pterygota</taxon>
        <taxon>Neoptera</taxon>
        <taxon>Endopterygota</taxon>
        <taxon>Diptera</taxon>
        <taxon>Nematocera</taxon>
        <taxon>Culicoidea</taxon>
        <taxon>Culicidae</taxon>
        <taxon>Anophelinae</taxon>
        <taxon>Anopheles</taxon>
    </lineage>
</organism>
<reference evidence="1" key="1">
    <citation type="submission" date="2018-01" db="EMBL/GenBank/DDBJ databases">
        <title>An insight into the sialome of Amazonian anophelines.</title>
        <authorList>
            <person name="Ribeiro J.M."/>
            <person name="Scarpassa V."/>
            <person name="Calvo E."/>
        </authorList>
    </citation>
    <scope>NUCLEOTIDE SEQUENCE</scope>
    <source>
        <tissue evidence="1">Salivary glands</tissue>
    </source>
</reference>